<reference evidence="1 2" key="1">
    <citation type="submission" date="2020-03" db="EMBL/GenBank/DDBJ databases">
        <title>Genomic Encyclopedia of Type Strains, Phase IV (KMG-IV): sequencing the most valuable type-strain genomes for metagenomic binning, comparative biology and taxonomic classification.</title>
        <authorList>
            <person name="Goeker M."/>
        </authorList>
    </citation>
    <scope>NUCLEOTIDE SEQUENCE [LARGE SCALE GENOMIC DNA]</scope>
    <source>
        <strain evidence="1 2">DSM 4733</strain>
    </source>
</reference>
<gene>
    <name evidence="1" type="ORF">FHR20_004426</name>
</gene>
<keyword evidence="2" id="KW-1185">Reference proteome</keyword>
<dbReference type="AlphaFoldDB" id="A0A7X5V568"/>
<proteinExistence type="predicted"/>
<dbReference type="RefSeq" id="WP_167301542.1">
    <property type="nucleotide sequence ID" value="NZ_JAASQV010000007.1"/>
</dbReference>
<evidence type="ECO:0000313" key="2">
    <source>
        <dbReference type="Proteomes" id="UP000564677"/>
    </source>
</evidence>
<dbReference type="EMBL" id="JAASQV010000007">
    <property type="protein sequence ID" value="NIJ67442.1"/>
    <property type="molecule type" value="Genomic_DNA"/>
</dbReference>
<evidence type="ECO:0000313" key="1">
    <source>
        <dbReference type="EMBL" id="NIJ67442.1"/>
    </source>
</evidence>
<protein>
    <submittedName>
        <fullName evidence="1">Uncharacterized protein</fullName>
    </submittedName>
</protein>
<accession>A0A7X5V568</accession>
<comment type="caution">
    <text evidence="1">The sequence shown here is derived from an EMBL/GenBank/DDBJ whole genome shotgun (WGS) entry which is preliminary data.</text>
</comment>
<sequence length="84" mass="8808">MNGETEFRKLSIPLKDVRSCVTEGGSSGAVILTGGAAVIVEHSAERAAAVASYLQSMGIPIYGYDDDIPDDVDFDNSDVTVDLA</sequence>
<organism evidence="1 2">
    <name type="scientific">Sphingomonas leidyi</name>
    <dbReference type="NCBI Taxonomy" id="68569"/>
    <lineage>
        <taxon>Bacteria</taxon>
        <taxon>Pseudomonadati</taxon>
        <taxon>Pseudomonadota</taxon>
        <taxon>Alphaproteobacteria</taxon>
        <taxon>Sphingomonadales</taxon>
        <taxon>Sphingomonadaceae</taxon>
        <taxon>Sphingomonas</taxon>
    </lineage>
</organism>
<dbReference type="Proteomes" id="UP000564677">
    <property type="component" value="Unassembled WGS sequence"/>
</dbReference>
<name>A0A7X5V568_9SPHN</name>